<organism evidence="1 2">
    <name type="scientific">Phytophthora lilii</name>
    <dbReference type="NCBI Taxonomy" id="2077276"/>
    <lineage>
        <taxon>Eukaryota</taxon>
        <taxon>Sar</taxon>
        <taxon>Stramenopiles</taxon>
        <taxon>Oomycota</taxon>
        <taxon>Peronosporomycetes</taxon>
        <taxon>Peronosporales</taxon>
        <taxon>Peronosporaceae</taxon>
        <taxon>Phytophthora</taxon>
    </lineage>
</organism>
<evidence type="ECO:0000313" key="1">
    <source>
        <dbReference type="EMBL" id="GMF24372.1"/>
    </source>
</evidence>
<reference evidence="1" key="1">
    <citation type="submission" date="2023-04" db="EMBL/GenBank/DDBJ databases">
        <title>Phytophthora lilii NBRC 32176.</title>
        <authorList>
            <person name="Ichikawa N."/>
            <person name="Sato H."/>
            <person name="Tonouchi N."/>
        </authorList>
    </citation>
    <scope>NUCLEOTIDE SEQUENCE</scope>
    <source>
        <strain evidence="1">NBRC 32176</strain>
    </source>
</reference>
<protein>
    <submittedName>
        <fullName evidence="1">Unnamed protein product</fullName>
    </submittedName>
</protein>
<sequence>MLTPTYSVTSSDVARFRDRLRMRQDANAQDRFRRRKYREQRRQERATLCHQVEILTNELDPTYLNTAKRDEVALQHFAGMVHTSGSEDIPEIIALLEKLLR</sequence>
<dbReference type="AlphaFoldDB" id="A0A9W6X0B0"/>
<accession>A0A9W6X0B0</accession>
<gene>
    <name evidence="1" type="ORF">Plil01_000997800</name>
</gene>
<comment type="caution">
    <text evidence="1">The sequence shown here is derived from an EMBL/GenBank/DDBJ whole genome shotgun (WGS) entry which is preliminary data.</text>
</comment>
<proteinExistence type="predicted"/>
<dbReference type="Proteomes" id="UP001165083">
    <property type="component" value="Unassembled WGS sequence"/>
</dbReference>
<keyword evidence="2" id="KW-1185">Reference proteome</keyword>
<dbReference type="EMBL" id="BSXW01000512">
    <property type="protein sequence ID" value="GMF24372.1"/>
    <property type="molecule type" value="Genomic_DNA"/>
</dbReference>
<evidence type="ECO:0000313" key="2">
    <source>
        <dbReference type="Proteomes" id="UP001165083"/>
    </source>
</evidence>
<name>A0A9W6X0B0_9STRA</name>